<feature type="region of interest" description="Disordered" evidence="1">
    <location>
        <begin position="1"/>
        <end position="360"/>
    </location>
</feature>
<evidence type="ECO:0000256" key="1">
    <source>
        <dbReference type="SAM" id="MobiDB-lite"/>
    </source>
</evidence>
<feature type="compositionally biased region" description="Basic and acidic residues" evidence="1">
    <location>
        <begin position="61"/>
        <end position="71"/>
    </location>
</feature>
<organism evidence="2 3">
    <name type="scientific">Leptidea sinapis</name>
    <dbReference type="NCBI Taxonomy" id="189913"/>
    <lineage>
        <taxon>Eukaryota</taxon>
        <taxon>Metazoa</taxon>
        <taxon>Ecdysozoa</taxon>
        <taxon>Arthropoda</taxon>
        <taxon>Hexapoda</taxon>
        <taxon>Insecta</taxon>
        <taxon>Pterygota</taxon>
        <taxon>Neoptera</taxon>
        <taxon>Endopterygota</taxon>
        <taxon>Lepidoptera</taxon>
        <taxon>Glossata</taxon>
        <taxon>Ditrysia</taxon>
        <taxon>Papilionoidea</taxon>
        <taxon>Pieridae</taxon>
        <taxon>Dismorphiinae</taxon>
        <taxon>Leptidea</taxon>
    </lineage>
</organism>
<protein>
    <submittedName>
        <fullName evidence="2">Uncharacterized protein</fullName>
    </submittedName>
</protein>
<evidence type="ECO:0000313" key="2">
    <source>
        <dbReference type="EMBL" id="VVD02594.1"/>
    </source>
</evidence>
<gene>
    <name evidence="2" type="ORF">LSINAPIS_LOCUS12776</name>
</gene>
<feature type="non-terminal residue" evidence="2">
    <location>
        <position position="360"/>
    </location>
</feature>
<dbReference type="EMBL" id="FZQP02006166">
    <property type="protein sequence ID" value="VVD02594.1"/>
    <property type="molecule type" value="Genomic_DNA"/>
</dbReference>
<dbReference type="Proteomes" id="UP000324832">
    <property type="component" value="Unassembled WGS sequence"/>
</dbReference>
<feature type="compositionally biased region" description="Polar residues" evidence="1">
    <location>
        <begin position="166"/>
        <end position="176"/>
    </location>
</feature>
<dbReference type="AlphaFoldDB" id="A0A5E4QZR9"/>
<feature type="compositionally biased region" description="Acidic residues" evidence="1">
    <location>
        <begin position="234"/>
        <end position="254"/>
    </location>
</feature>
<feature type="compositionally biased region" description="Basic and acidic residues" evidence="1">
    <location>
        <begin position="8"/>
        <end position="39"/>
    </location>
</feature>
<name>A0A5E4QZR9_9NEOP</name>
<keyword evidence="3" id="KW-1185">Reference proteome</keyword>
<evidence type="ECO:0000313" key="3">
    <source>
        <dbReference type="Proteomes" id="UP000324832"/>
    </source>
</evidence>
<accession>A0A5E4QZR9</accession>
<feature type="compositionally biased region" description="Basic residues" evidence="1">
    <location>
        <begin position="315"/>
        <end position="324"/>
    </location>
</feature>
<reference evidence="2 3" key="1">
    <citation type="submission" date="2017-07" db="EMBL/GenBank/DDBJ databases">
        <authorList>
            <person name="Talla V."/>
            <person name="Backstrom N."/>
        </authorList>
    </citation>
    <scope>NUCLEOTIDE SEQUENCE [LARGE SCALE GENOMIC DNA]</scope>
</reference>
<sequence length="360" mass="40642">MQSDDDIPANKKKDKIDTSLENIADSKKSDKKETEDPKPRIVLTFRSDKSGAKNNNMKIVSTEEKHDEISPRRSNRNRQAKWESDDDNESLSLKKDKIVSEGEEVSDSSRSKHSTRRRGKASDIIANAIARKQKSYNELEDKPKPRKSKAPPKSLNNEANGIALESHNTAGLGSTEKSPDEGIRTRRSAQRNTSKGKTLKLQDSDDEDSDNSEMKLKHLCELGLQSVEQNKSDEECEERETEDENEEEIDDDTDVIVKLLEADEESGSASSGDYFICSEGTSKGARPQRSRRSCTFYGVTDRSSPIPLDDEPLVSKRRSRRKKNSQNNDEDDDERGHTSKRQRINSSGAEEQNSDQEEEY</sequence>
<proteinExistence type="predicted"/>